<keyword evidence="1" id="KW-0732">Signal</keyword>
<feature type="signal peptide" evidence="1">
    <location>
        <begin position="1"/>
        <end position="19"/>
    </location>
</feature>
<comment type="caution">
    <text evidence="2">The sequence shown here is derived from an EMBL/GenBank/DDBJ whole genome shotgun (WGS) entry which is preliminary data.</text>
</comment>
<proteinExistence type="predicted"/>
<evidence type="ECO:0000313" key="3">
    <source>
        <dbReference type="Proteomes" id="UP001202961"/>
    </source>
</evidence>
<dbReference type="RefSeq" id="WP_250927427.1">
    <property type="nucleotide sequence ID" value="NZ_JAMQBK010000013.1"/>
</dbReference>
<protein>
    <recommendedName>
        <fullName evidence="4">Secreted protein</fullName>
    </recommendedName>
</protein>
<name>A0ABT0TYV5_9BACT</name>
<keyword evidence="3" id="KW-1185">Reference proteome</keyword>
<gene>
    <name evidence="2" type="ORF">NB063_03880</name>
</gene>
<dbReference type="Proteomes" id="UP001202961">
    <property type="component" value="Unassembled WGS sequence"/>
</dbReference>
<reference evidence="2 3" key="1">
    <citation type="journal article" date="2022" name="Syst. Appl. Microbiol.">
        <title>Rhodopirellula aestuarii sp. nov., a novel member of the genus Rhodopirellula isolated from brackish sediments collected in the Tagus River estuary, Portugal.</title>
        <authorList>
            <person name="Vitorino I.R."/>
            <person name="Klimek D."/>
            <person name="Calusinska M."/>
            <person name="Lobo-da-Cunha A."/>
            <person name="Vasconcelos V."/>
            <person name="Lage O.M."/>
        </authorList>
    </citation>
    <scope>NUCLEOTIDE SEQUENCE [LARGE SCALE GENOMIC DNA]</scope>
    <source>
        <strain evidence="2 3">ICT_H3.1</strain>
    </source>
</reference>
<sequence>MDLRLLVSCALVTLSICFAGCGSDEPQKIEYSPSQLQQMDAAMGIAADGEPVGGAAKFED</sequence>
<evidence type="ECO:0000256" key="1">
    <source>
        <dbReference type="SAM" id="SignalP"/>
    </source>
</evidence>
<feature type="chain" id="PRO_5045956105" description="Secreted protein" evidence="1">
    <location>
        <begin position="20"/>
        <end position="60"/>
    </location>
</feature>
<accession>A0ABT0TYV5</accession>
<dbReference type="EMBL" id="JAMQBK010000013">
    <property type="protein sequence ID" value="MCM2369756.1"/>
    <property type="molecule type" value="Genomic_DNA"/>
</dbReference>
<evidence type="ECO:0000313" key="2">
    <source>
        <dbReference type="EMBL" id="MCM2369756.1"/>
    </source>
</evidence>
<organism evidence="2 3">
    <name type="scientific">Aporhodopirellula aestuarii</name>
    <dbReference type="NCBI Taxonomy" id="2950107"/>
    <lineage>
        <taxon>Bacteria</taxon>
        <taxon>Pseudomonadati</taxon>
        <taxon>Planctomycetota</taxon>
        <taxon>Planctomycetia</taxon>
        <taxon>Pirellulales</taxon>
        <taxon>Pirellulaceae</taxon>
        <taxon>Aporhodopirellula</taxon>
    </lineage>
</organism>
<evidence type="ECO:0008006" key="4">
    <source>
        <dbReference type="Google" id="ProtNLM"/>
    </source>
</evidence>